<proteinExistence type="predicted"/>
<evidence type="ECO:0000313" key="3">
    <source>
        <dbReference type="EMBL" id="SFV84321.1"/>
    </source>
</evidence>
<reference evidence="3" key="1">
    <citation type="submission" date="2016-10" db="EMBL/GenBank/DDBJ databases">
        <authorList>
            <person name="de Groot N.N."/>
        </authorList>
    </citation>
    <scope>NUCLEOTIDE SEQUENCE</scope>
</reference>
<evidence type="ECO:0000256" key="1">
    <source>
        <dbReference type="SAM" id="Phobius"/>
    </source>
</evidence>
<sequence length="55" mass="6231">MDSEVSKVEVTDINMPFFSMVWFMVKWAIASIPAIIILWLLFVMFGGLLAGLTHI</sequence>
<keyword evidence="1" id="KW-0472">Membrane</keyword>
<gene>
    <name evidence="2" type="ORF">MNB_SUP05-10-879</name>
    <name evidence="3" type="ORF">MNB_SUP05-9-913</name>
</gene>
<dbReference type="EMBL" id="FPHX01000075">
    <property type="protein sequence ID" value="SFV84321.1"/>
    <property type="molecule type" value="Genomic_DNA"/>
</dbReference>
<keyword evidence="1" id="KW-0812">Transmembrane</keyword>
<keyword evidence="1" id="KW-1133">Transmembrane helix</keyword>
<feature type="transmembrane region" description="Helical" evidence="1">
    <location>
        <begin position="27"/>
        <end position="52"/>
    </location>
</feature>
<evidence type="ECO:0000313" key="2">
    <source>
        <dbReference type="EMBL" id="SFV78041.1"/>
    </source>
</evidence>
<organism evidence="3">
    <name type="scientific">hydrothermal vent metagenome</name>
    <dbReference type="NCBI Taxonomy" id="652676"/>
    <lineage>
        <taxon>unclassified sequences</taxon>
        <taxon>metagenomes</taxon>
        <taxon>ecological metagenomes</taxon>
    </lineage>
</organism>
<dbReference type="EMBL" id="FPHQ01000278">
    <property type="protein sequence ID" value="SFV78041.1"/>
    <property type="molecule type" value="Genomic_DNA"/>
</dbReference>
<accession>A0A1W1DS43</accession>
<dbReference type="AlphaFoldDB" id="A0A1W1DS43"/>
<name>A0A1W1DS43_9ZZZZ</name>
<protein>
    <submittedName>
        <fullName evidence="3">Uncharacterized protein</fullName>
    </submittedName>
</protein>